<evidence type="ECO:0000256" key="2">
    <source>
        <dbReference type="ARBA" id="ARBA00022771"/>
    </source>
</evidence>
<dbReference type="EMBL" id="CAJJDO010000164">
    <property type="protein sequence ID" value="CAD8211544.1"/>
    <property type="molecule type" value="Genomic_DNA"/>
</dbReference>
<keyword evidence="3" id="KW-0862">Zinc</keyword>
<sequence length="528" mass="62061">MSTYNQYYCTSCYNVWDQNQCIPKLLNCGHSYCLKCLQRLFKNNQIICPDDMQSIKIDSLNQLTTNQELLHPPLQITLHTSQQHDISIIQSDNVTQSTTRLYTNIPENSVYIRQQLNINQKEHIPYTRLQLQQCHQQLQESHQQFELNQQTNCNEAYKLITLQKRTLIEQIQQNFSDFQIKLKNLENQLLNQLNITALKFEDDIKQLHIQFDNKIITEILSIKERIEQLLLLSNDNLNTKVDLVNSLIRQTELAIKNLDKQTPLIIQDIVTEEMQIKFDLTIYDYLPLFCTIKKYNKNKSQNKSKSRINTLNDYDSNNYTNNHSNQSLTQYSPKPKEHDKSFSKPFQYSKNSHHLKDTPYQRLNPRELTFGGYIQSRRSHDSKNQRSLSSSKLYQTTGINRIKDLLIKGLSIEKLDLTNQNLSDLDIQDLITLIQKSNSQIEILKLTKNRITDIGLDYLLTLLMKRSDIHTLNLSNNDCTEKSIYMIERRIQQLFGKTIYLSNCKLNNLKQLKQKQTIFQNKGVTLFL</sequence>
<dbReference type="InterPro" id="IPR052667">
    <property type="entry name" value="E3_ubiquitin-ligase_RING"/>
</dbReference>
<dbReference type="PROSITE" id="PS00518">
    <property type="entry name" value="ZF_RING_1"/>
    <property type="match status" value="1"/>
</dbReference>
<evidence type="ECO:0000313" key="8">
    <source>
        <dbReference type="Proteomes" id="UP000689195"/>
    </source>
</evidence>
<dbReference type="PROSITE" id="PS50089">
    <property type="entry name" value="ZF_RING_2"/>
    <property type="match status" value="1"/>
</dbReference>
<proteinExistence type="predicted"/>
<keyword evidence="1" id="KW-0479">Metal-binding</keyword>
<evidence type="ECO:0000256" key="1">
    <source>
        <dbReference type="ARBA" id="ARBA00022723"/>
    </source>
</evidence>
<dbReference type="PANTHER" id="PTHR47156">
    <property type="entry name" value="PROTEIN CBG20824"/>
    <property type="match status" value="1"/>
</dbReference>
<dbReference type="PANTHER" id="PTHR47156:SF10">
    <property type="entry name" value="E3 UBIQUITIN-PROTEIN LIGASE TRIM-21-RELATED"/>
    <property type="match status" value="1"/>
</dbReference>
<evidence type="ECO:0000256" key="4">
    <source>
        <dbReference type="PROSITE-ProRule" id="PRU00175"/>
    </source>
</evidence>
<evidence type="ECO:0000256" key="3">
    <source>
        <dbReference type="ARBA" id="ARBA00022833"/>
    </source>
</evidence>
<dbReference type="AlphaFoldDB" id="A0A8S1YKH3"/>
<name>A0A8S1YKH3_9CILI</name>
<evidence type="ECO:0000313" key="7">
    <source>
        <dbReference type="EMBL" id="CAD8211544.1"/>
    </source>
</evidence>
<organism evidence="7 8">
    <name type="scientific">Paramecium pentaurelia</name>
    <dbReference type="NCBI Taxonomy" id="43138"/>
    <lineage>
        <taxon>Eukaryota</taxon>
        <taxon>Sar</taxon>
        <taxon>Alveolata</taxon>
        <taxon>Ciliophora</taxon>
        <taxon>Intramacronucleata</taxon>
        <taxon>Oligohymenophorea</taxon>
        <taxon>Peniculida</taxon>
        <taxon>Parameciidae</taxon>
        <taxon>Paramecium</taxon>
    </lineage>
</organism>
<keyword evidence="2 4" id="KW-0863">Zinc-finger</keyword>
<feature type="compositionally biased region" description="Polar residues" evidence="5">
    <location>
        <begin position="307"/>
        <end position="332"/>
    </location>
</feature>
<keyword evidence="8" id="KW-1185">Reference proteome</keyword>
<gene>
    <name evidence="7" type="ORF">PPENT_87.1.T1640032</name>
</gene>
<feature type="domain" description="RING-type" evidence="6">
    <location>
        <begin position="9"/>
        <end position="51"/>
    </location>
</feature>
<dbReference type="SMART" id="SM00184">
    <property type="entry name" value="RING"/>
    <property type="match status" value="1"/>
</dbReference>
<reference evidence="7" key="1">
    <citation type="submission" date="2021-01" db="EMBL/GenBank/DDBJ databases">
        <authorList>
            <consortium name="Genoscope - CEA"/>
            <person name="William W."/>
        </authorList>
    </citation>
    <scope>NUCLEOTIDE SEQUENCE</scope>
</reference>
<feature type="region of interest" description="Disordered" evidence="5">
    <location>
        <begin position="301"/>
        <end position="358"/>
    </location>
</feature>
<dbReference type="InterPro" id="IPR001841">
    <property type="entry name" value="Znf_RING"/>
</dbReference>
<comment type="caution">
    <text evidence="7">The sequence shown here is derived from an EMBL/GenBank/DDBJ whole genome shotgun (WGS) entry which is preliminary data.</text>
</comment>
<dbReference type="GO" id="GO:0008270">
    <property type="term" value="F:zinc ion binding"/>
    <property type="evidence" value="ECO:0007669"/>
    <property type="project" value="UniProtKB-KW"/>
</dbReference>
<accession>A0A8S1YKH3</accession>
<dbReference type="InterPro" id="IPR017907">
    <property type="entry name" value="Znf_RING_CS"/>
</dbReference>
<evidence type="ECO:0000259" key="6">
    <source>
        <dbReference type="PROSITE" id="PS50089"/>
    </source>
</evidence>
<dbReference type="OrthoDB" id="306803at2759"/>
<evidence type="ECO:0000256" key="5">
    <source>
        <dbReference type="SAM" id="MobiDB-lite"/>
    </source>
</evidence>
<protein>
    <recommendedName>
        <fullName evidence="6">RING-type domain-containing protein</fullName>
    </recommendedName>
</protein>
<dbReference type="Proteomes" id="UP000689195">
    <property type="component" value="Unassembled WGS sequence"/>
</dbReference>